<dbReference type="EMBL" id="QWIM01000793">
    <property type="protein sequence ID" value="RMY30911.1"/>
    <property type="molecule type" value="Genomic_DNA"/>
</dbReference>
<evidence type="ECO:0000256" key="3">
    <source>
        <dbReference type="ARBA" id="ARBA00022884"/>
    </source>
</evidence>
<organism evidence="9 11">
    <name type="scientific">Hortaea werneckii</name>
    <name type="common">Black yeast</name>
    <name type="synonym">Cladosporium werneckii</name>
    <dbReference type="NCBI Taxonomy" id="91943"/>
    <lineage>
        <taxon>Eukaryota</taxon>
        <taxon>Fungi</taxon>
        <taxon>Dikarya</taxon>
        <taxon>Ascomycota</taxon>
        <taxon>Pezizomycotina</taxon>
        <taxon>Dothideomycetes</taxon>
        <taxon>Dothideomycetidae</taxon>
        <taxon>Mycosphaerellales</taxon>
        <taxon>Teratosphaeriaceae</taxon>
        <taxon>Hortaea</taxon>
    </lineage>
</organism>
<evidence type="ECO:0000256" key="4">
    <source>
        <dbReference type="ARBA" id="ARBA00023242"/>
    </source>
</evidence>
<dbReference type="GO" id="GO:0005730">
    <property type="term" value="C:nucleolus"/>
    <property type="evidence" value="ECO:0007669"/>
    <property type="project" value="TreeGrafter"/>
</dbReference>
<feature type="region of interest" description="Disordered" evidence="6">
    <location>
        <begin position="390"/>
        <end position="415"/>
    </location>
</feature>
<dbReference type="GO" id="GO:0003729">
    <property type="term" value="F:mRNA binding"/>
    <property type="evidence" value="ECO:0007669"/>
    <property type="project" value="TreeGrafter"/>
</dbReference>
<evidence type="ECO:0000313" key="10">
    <source>
        <dbReference type="Proteomes" id="UP000271337"/>
    </source>
</evidence>
<dbReference type="EMBL" id="QWIL01000003">
    <property type="protein sequence ID" value="RMY26365.1"/>
    <property type="molecule type" value="Genomic_DNA"/>
</dbReference>
<dbReference type="Proteomes" id="UP000276864">
    <property type="component" value="Unassembled WGS sequence"/>
</dbReference>
<accession>A0A3M7ATW0</accession>
<protein>
    <recommendedName>
        <fullName evidence="7">RRM domain-containing protein</fullName>
    </recommendedName>
</protein>
<dbReference type="Pfam" id="PF00076">
    <property type="entry name" value="RRM_1"/>
    <property type="match status" value="3"/>
</dbReference>
<dbReference type="PROSITE" id="PS50102">
    <property type="entry name" value="RRM"/>
    <property type="match status" value="4"/>
</dbReference>
<sequence>MAPAAKKQRLSDGGFAAIEAAETEQSAPQQQSTEKEAPKDGKPESKDEKAEQTRRSLFVRSLPAATTSESLTELFSESFPIKHATAVIDKESKQCKGYGFVTFADAEDAQRAREQFNGHVLEGRKLRVEVAEPRHREDGAAKEKVKPERETQQPPKLIVRNLPWSIKGSHQLEKLFQSYGKVKQAYVPRKGPGLMAGFGFVLMRGRKNAEKAIEGINGKEVDGRKLAVDWSVEKEAYQNMQQNGDSHVEETEQSGKSDGEEMDEESDGELDEPEDLEDVSDEDSNASAESDDEGGVDVDASGDENEEGSDDDDDKELEEANRTEDKSSTLFVRNLPFTCTDEDLEDHFTQFGSVRYARVVMDYGTERSKGTGFVCFYNREDASACLREAPKRPMPAEAEKGKDSKTQPAAKSILQDEDADLTGKFTLDGRVLQVSRAVEKSEANRLTEEGEAHRRKRGEDKRRLYLLSEGTISPRSKLFEKLAPSEKTMREASFKQRKTLLENNGSLNLSLTRLSVRNIPRSIDSRDLKNLAREAVVGFATDVKNNVREKLSKEELARGGEAMVEAEAARKRAGKGLVKQAKVVFEGSGGSKVSEDSGAGRSRGYGFIEYYTHRSALMGLRWLNGHAIGYQVKENAKGNKELSREEIQDRKKRLIVEFAIENAQVVMRRGEREAKARERSRAVQEGRAPSFKGDAAKRDAAKNQKFKRDRKEGKSSPLKRKRGSDDAVQGKKPGKKPSGGDADKPSAGKKEVDEKLAKRNQIIDPTNLESPIEGPQIALDSERNFLKVRNVDEMCQYEVIHFHCGHAGRRLIKHCHFARNDPNHQCFGAWSIKREWISANQSCQTCVQREMVRRAQQAQLRI</sequence>
<dbReference type="InterPro" id="IPR000504">
    <property type="entry name" value="RRM_dom"/>
</dbReference>
<dbReference type="OrthoDB" id="267048at2759"/>
<evidence type="ECO:0000256" key="2">
    <source>
        <dbReference type="ARBA" id="ARBA00022737"/>
    </source>
</evidence>
<name>A0A3M7ATW0_HORWE</name>
<evidence type="ECO:0000313" key="11">
    <source>
        <dbReference type="Proteomes" id="UP000276864"/>
    </source>
</evidence>
<dbReference type="InterPro" id="IPR034809">
    <property type="entry name" value="Nop4_RRM4"/>
</dbReference>
<feature type="domain" description="RRM" evidence="7">
    <location>
        <begin position="55"/>
        <end position="133"/>
    </location>
</feature>
<comment type="subcellular location">
    <subcellularLocation>
        <location evidence="1">Nucleus</location>
    </subcellularLocation>
</comment>
<dbReference type="FunFam" id="3.30.70.330:FF:000406">
    <property type="entry name" value="Related to Nucleolar protein NOP4"/>
    <property type="match status" value="1"/>
</dbReference>
<feature type="region of interest" description="Disordered" evidence="6">
    <location>
        <begin position="240"/>
        <end position="326"/>
    </location>
</feature>
<evidence type="ECO:0000313" key="8">
    <source>
        <dbReference type="EMBL" id="RMY26365.1"/>
    </source>
</evidence>
<dbReference type="PANTHER" id="PTHR48039">
    <property type="entry name" value="RNA-BINDING MOTIF PROTEIN 14B"/>
    <property type="match status" value="1"/>
</dbReference>
<feature type="compositionally biased region" description="Basic and acidic residues" evidence="6">
    <location>
        <begin position="133"/>
        <end position="151"/>
    </location>
</feature>
<feature type="compositionally biased region" description="Basic and acidic residues" evidence="6">
    <location>
        <begin position="33"/>
        <end position="54"/>
    </location>
</feature>
<dbReference type="VEuPathDB" id="FungiDB:BTJ68_01557"/>
<keyword evidence="4" id="KW-0539">Nucleus</keyword>
<dbReference type="SMART" id="SM00360">
    <property type="entry name" value="RRM"/>
    <property type="match status" value="4"/>
</dbReference>
<feature type="region of interest" description="Disordered" evidence="6">
    <location>
        <begin position="1"/>
        <end position="69"/>
    </location>
</feature>
<feature type="region of interest" description="Disordered" evidence="6">
    <location>
        <begin position="133"/>
        <end position="153"/>
    </location>
</feature>
<feature type="domain" description="RRM" evidence="7">
    <location>
        <begin position="328"/>
        <end position="439"/>
    </location>
</feature>
<dbReference type="Proteomes" id="UP000271337">
    <property type="component" value="Unassembled WGS sequence"/>
</dbReference>
<gene>
    <name evidence="9" type="ORF">D0866_07669</name>
    <name evidence="8" type="ORF">D0867_00076</name>
</gene>
<comment type="caution">
    <text evidence="9">The sequence shown here is derived from an EMBL/GenBank/DDBJ whole genome shotgun (WGS) entry which is preliminary data.</text>
</comment>
<proteinExistence type="predicted"/>
<evidence type="ECO:0000256" key="6">
    <source>
        <dbReference type="SAM" id="MobiDB-lite"/>
    </source>
</evidence>
<feature type="compositionally biased region" description="Basic and acidic residues" evidence="6">
    <location>
        <begin position="741"/>
        <end position="757"/>
    </location>
</feature>
<dbReference type="InterPro" id="IPR034808">
    <property type="entry name" value="Nop4p_RRM3"/>
</dbReference>
<dbReference type="Gene3D" id="3.30.70.330">
    <property type="match status" value="4"/>
</dbReference>
<feature type="domain" description="RRM" evidence="7">
    <location>
        <begin position="512"/>
        <end position="661"/>
    </location>
</feature>
<reference evidence="10 11" key="1">
    <citation type="journal article" date="2018" name="BMC Genomics">
        <title>Genomic evidence for intraspecific hybridization in a clonal and extremely halotolerant yeast.</title>
        <authorList>
            <person name="Gostincar C."/>
            <person name="Stajich J.E."/>
            <person name="Zupancic J."/>
            <person name="Zalar P."/>
            <person name="Gunde-Cimerman N."/>
        </authorList>
    </citation>
    <scope>NUCLEOTIDE SEQUENCE [LARGE SCALE GENOMIC DNA]</scope>
    <source>
        <strain evidence="9 11">EXF-6651</strain>
        <strain evidence="8 10">EXF-6669</strain>
    </source>
</reference>
<dbReference type="CDD" id="cd12676">
    <property type="entry name" value="RRM3_Nop4p"/>
    <property type="match status" value="1"/>
</dbReference>
<evidence type="ECO:0000259" key="7">
    <source>
        <dbReference type="PROSITE" id="PS50102"/>
    </source>
</evidence>
<feature type="compositionally biased region" description="Polar residues" evidence="6">
    <location>
        <begin position="23"/>
        <end position="32"/>
    </location>
</feature>
<dbReference type="SUPFAM" id="SSF54928">
    <property type="entry name" value="RNA-binding domain, RBD"/>
    <property type="match status" value="3"/>
</dbReference>
<evidence type="ECO:0000256" key="1">
    <source>
        <dbReference type="ARBA" id="ARBA00004123"/>
    </source>
</evidence>
<dbReference type="InterPro" id="IPR012677">
    <property type="entry name" value="Nucleotide-bd_a/b_plait_sf"/>
</dbReference>
<dbReference type="AlphaFoldDB" id="A0A3M7ATW0"/>
<feature type="compositionally biased region" description="Acidic residues" evidence="6">
    <location>
        <begin position="260"/>
        <end position="317"/>
    </location>
</feature>
<evidence type="ECO:0000313" key="9">
    <source>
        <dbReference type="EMBL" id="RMY30911.1"/>
    </source>
</evidence>
<dbReference type="PANTHER" id="PTHR48039:SF5">
    <property type="entry name" value="RNA-BINDING PROTEIN 28"/>
    <property type="match status" value="1"/>
</dbReference>
<keyword evidence="3 5" id="KW-0694">RNA-binding</keyword>
<feature type="domain" description="RRM" evidence="7">
    <location>
        <begin position="155"/>
        <end position="233"/>
    </location>
</feature>
<feature type="region of interest" description="Disordered" evidence="6">
    <location>
        <begin position="670"/>
        <end position="769"/>
    </location>
</feature>
<keyword evidence="2" id="KW-0677">Repeat</keyword>
<dbReference type="CDD" id="cd12677">
    <property type="entry name" value="RRM4_Nop4p"/>
    <property type="match status" value="1"/>
</dbReference>
<dbReference type="InterPro" id="IPR035979">
    <property type="entry name" value="RBD_domain_sf"/>
</dbReference>
<feature type="compositionally biased region" description="Basic and acidic residues" evidence="6">
    <location>
        <begin position="246"/>
        <end position="259"/>
    </location>
</feature>
<feature type="compositionally biased region" description="Basic and acidic residues" evidence="6">
    <location>
        <begin position="670"/>
        <end position="684"/>
    </location>
</feature>
<dbReference type="InterPro" id="IPR051945">
    <property type="entry name" value="RRM_MRD1_RNA_proc_ribogen"/>
</dbReference>
<evidence type="ECO:0000256" key="5">
    <source>
        <dbReference type="PROSITE-ProRule" id="PRU00176"/>
    </source>
</evidence>